<dbReference type="Gene3D" id="3.40.50.1110">
    <property type="entry name" value="SGNH hydrolase"/>
    <property type="match status" value="1"/>
</dbReference>
<accession>A0A5N5QD61</accession>
<dbReference type="SUPFAM" id="SSF52266">
    <property type="entry name" value="SGNH hydrolase"/>
    <property type="match status" value="1"/>
</dbReference>
<reference evidence="2 3" key="1">
    <citation type="journal article" date="2019" name="Fungal Biol. Biotechnol.">
        <title>Draft genome sequence of fastidious pathogen Ceratobasidium theobromae, which causes vascular-streak dieback in Theobroma cacao.</title>
        <authorList>
            <person name="Ali S.S."/>
            <person name="Asman A."/>
            <person name="Shao J."/>
            <person name="Firmansyah A.P."/>
            <person name="Susilo A.W."/>
            <person name="Rosmana A."/>
            <person name="McMahon P."/>
            <person name="Junaid M."/>
            <person name="Guest D."/>
            <person name="Kheng T.Y."/>
            <person name="Meinhardt L.W."/>
            <person name="Bailey B.A."/>
        </authorList>
    </citation>
    <scope>NUCLEOTIDE SEQUENCE [LARGE SCALE GENOMIC DNA]</scope>
    <source>
        <strain evidence="2 3">CT2</strain>
    </source>
</reference>
<sequence>MAANALDCIMLLGDSLTQGGWEPGGFAQRLAYVYARKLDVINRGLSGYNTEWAIPVFEECFAKSEIQPLVPKVKLLVIWFGANDACLQQSPQHVPLPKFVENINKLIDMPTLPSSPWYSPTTRIILVTTPPINATQRNAGLATRKPPVAPDRTHGMTKSYAQAVIDVGNKRDIPVVDLWTALWKEAGEIEKGLEPLLPDGLHCNEKSYGILYDLIIDAITKHYPELHYDKLPKVYCAWDEIDWKNPRPSLRSHRVDV</sequence>
<gene>
    <name evidence="2" type="ORF">CTheo_7284</name>
</gene>
<dbReference type="CDD" id="cd01838">
    <property type="entry name" value="Isoamyl_acetate_hydrolase_like"/>
    <property type="match status" value="1"/>
</dbReference>
<comment type="caution">
    <text evidence="2">The sequence shown here is derived from an EMBL/GenBank/DDBJ whole genome shotgun (WGS) entry which is preliminary data.</text>
</comment>
<dbReference type="Proteomes" id="UP000383932">
    <property type="component" value="Unassembled WGS sequence"/>
</dbReference>
<evidence type="ECO:0000313" key="2">
    <source>
        <dbReference type="EMBL" id="KAB5589267.1"/>
    </source>
</evidence>
<dbReference type="GO" id="GO:0006629">
    <property type="term" value="P:lipid metabolic process"/>
    <property type="evidence" value="ECO:0007669"/>
    <property type="project" value="InterPro"/>
</dbReference>
<proteinExistence type="predicted"/>
<dbReference type="PANTHER" id="PTHR14209:SF19">
    <property type="entry name" value="ISOAMYL ACETATE-HYDROLYZING ESTERASE 1 HOMOLOG"/>
    <property type="match status" value="1"/>
</dbReference>
<dbReference type="EMBL" id="SSOP01000294">
    <property type="protein sequence ID" value="KAB5589267.1"/>
    <property type="molecule type" value="Genomic_DNA"/>
</dbReference>
<evidence type="ECO:0000259" key="1">
    <source>
        <dbReference type="Pfam" id="PF13472"/>
    </source>
</evidence>
<protein>
    <recommendedName>
        <fullName evidence="1">SGNH hydrolase-type esterase domain-containing protein</fullName>
    </recommendedName>
</protein>
<dbReference type="PROSITE" id="PS01098">
    <property type="entry name" value="LIPASE_GDSL_SER"/>
    <property type="match status" value="1"/>
</dbReference>
<dbReference type="OrthoDB" id="671439at2759"/>
<evidence type="ECO:0000313" key="3">
    <source>
        <dbReference type="Proteomes" id="UP000383932"/>
    </source>
</evidence>
<organism evidence="2 3">
    <name type="scientific">Ceratobasidium theobromae</name>
    <dbReference type="NCBI Taxonomy" id="1582974"/>
    <lineage>
        <taxon>Eukaryota</taxon>
        <taxon>Fungi</taxon>
        <taxon>Dikarya</taxon>
        <taxon>Basidiomycota</taxon>
        <taxon>Agaricomycotina</taxon>
        <taxon>Agaricomycetes</taxon>
        <taxon>Cantharellales</taxon>
        <taxon>Ceratobasidiaceae</taxon>
        <taxon>Ceratobasidium</taxon>
    </lineage>
</organism>
<dbReference type="InterPro" id="IPR013830">
    <property type="entry name" value="SGNH_hydro"/>
</dbReference>
<name>A0A5N5QD61_9AGAM</name>
<dbReference type="InterPro" id="IPR008265">
    <property type="entry name" value="Lipase_GDSL_AS"/>
</dbReference>
<keyword evidence="3" id="KW-1185">Reference proteome</keyword>
<dbReference type="Pfam" id="PF13472">
    <property type="entry name" value="Lipase_GDSL_2"/>
    <property type="match status" value="1"/>
</dbReference>
<feature type="domain" description="SGNH hydrolase-type esterase" evidence="1">
    <location>
        <begin position="11"/>
        <end position="208"/>
    </location>
</feature>
<dbReference type="InterPro" id="IPR045136">
    <property type="entry name" value="Iah1-like"/>
</dbReference>
<dbReference type="PANTHER" id="PTHR14209">
    <property type="entry name" value="ISOAMYL ACETATE-HYDROLYZING ESTERASE 1"/>
    <property type="match status" value="1"/>
</dbReference>
<dbReference type="GO" id="GO:0016298">
    <property type="term" value="F:lipase activity"/>
    <property type="evidence" value="ECO:0007669"/>
    <property type="project" value="InterPro"/>
</dbReference>
<dbReference type="InterPro" id="IPR036514">
    <property type="entry name" value="SGNH_hydro_sf"/>
</dbReference>
<dbReference type="AlphaFoldDB" id="A0A5N5QD61"/>